<accession>A0A2S0KP01</accession>
<sequence>MRYFKAVNETIQVPEIVLGVMRLPGISQEDANALVKRSIELGVNMFDTADIYAGGDSDIFLGKALKDVDREDYILQTKASIRPGRYDASTKHILESVDGSLQRLGLDYIDILLLHRPDALIEPEQVAEAFAKLHDEGKVKYFGVSNYNPYQIELLNRYLPDELKPKFNQMQFSVSHSNMVDVGINVNREVPAAIDYSAGTLQYSQLNDIRLQAWSPFQRSDLKGTFMNDPEYAELNKKLEEIADKYNTNPSAVAAAWILRHPAHIQVVLGTTKIKRLEDTVEACKFELTHEEWYEIYRASGKMIP</sequence>
<dbReference type="Pfam" id="PF00248">
    <property type="entry name" value="Aldo_ket_red"/>
    <property type="match status" value="1"/>
</dbReference>
<evidence type="ECO:0000313" key="3">
    <source>
        <dbReference type="Proteomes" id="UP000237947"/>
    </source>
</evidence>
<dbReference type="PANTHER" id="PTHR43364:SF1">
    <property type="entry name" value="OXIDOREDUCTASE YDHF"/>
    <property type="match status" value="1"/>
</dbReference>
<dbReference type="AlphaFoldDB" id="A0A2S0KP01"/>
<dbReference type="GO" id="GO:0005829">
    <property type="term" value="C:cytosol"/>
    <property type="evidence" value="ECO:0007669"/>
    <property type="project" value="TreeGrafter"/>
</dbReference>
<dbReference type="Gene3D" id="3.20.20.100">
    <property type="entry name" value="NADP-dependent oxidoreductase domain"/>
    <property type="match status" value="1"/>
</dbReference>
<proteinExistence type="predicted"/>
<dbReference type="GO" id="GO:0016491">
    <property type="term" value="F:oxidoreductase activity"/>
    <property type="evidence" value="ECO:0007669"/>
    <property type="project" value="InterPro"/>
</dbReference>
<keyword evidence="3" id="KW-1185">Reference proteome</keyword>
<name>A0A2S0KP01_9FIRM</name>
<dbReference type="InterPro" id="IPR023210">
    <property type="entry name" value="NADP_OxRdtase_dom"/>
</dbReference>
<feature type="domain" description="NADP-dependent oxidoreductase" evidence="1">
    <location>
        <begin position="15"/>
        <end position="296"/>
    </location>
</feature>
<gene>
    <name evidence="2" type="ORF">C5Q98_05710</name>
</gene>
<reference evidence="3" key="1">
    <citation type="submission" date="2018-02" db="EMBL/GenBank/DDBJ databases">
        <authorList>
            <person name="Holder M.E."/>
            <person name="Ajami N.J."/>
            <person name="Petrosino J.F."/>
        </authorList>
    </citation>
    <scope>NUCLEOTIDE SEQUENCE [LARGE SCALE GENOMIC DNA]</scope>
    <source>
        <strain evidence="3">CCUG 47711</strain>
    </source>
</reference>
<organism evidence="2 3">
    <name type="scientific">Fastidiosipila sanguinis</name>
    <dbReference type="NCBI Taxonomy" id="236753"/>
    <lineage>
        <taxon>Bacteria</taxon>
        <taxon>Bacillati</taxon>
        <taxon>Bacillota</taxon>
        <taxon>Clostridia</taxon>
        <taxon>Eubacteriales</taxon>
        <taxon>Oscillospiraceae</taxon>
        <taxon>Fastidiosipila</taxon>
    </lineage>
</organism>
<dbReference type="InterPro" id="IPR020471">
    <property type="entry name" value="AKR"/>
</dbReference>
<evidence type="ECO:0000313" key="2">
    <source>
        <dbReference type="EMBL" id="AVM42737.1"/>
    </source>
</evidence>
<dbReference type="PANTHER" id="PTHR43364">
    <property type="entry name" value="NADH-SPECIFIC METHYLGLYOXAL REDUCTASE-RELATED"/>
    <property type="match status" value="1"/>
</dbReference>
<dbReference type="Proteomes" id="UP000237947">
    <property type="component" value="Chromosome"/>
</dbReference>
<dbReference type="RefSeq" id="WP_106012688.1">
    <property type="nucleotide sequence ID" value="NZ_CP027226.1"/>
</dbReference>
<dbReference type="KEGG" id="fsa:C5Q98_05710"/>
<dbReference type="PRINTS" id="PR00069">
    <property type="entry name" value="ALDKETRDTASE"/>
</dbReference>
<dbReference type="InterPro" id="IPR036812">
    <property type="entry name" value="NAD(P)_OxRdtase_dom_sf"/>
</dbReference>
<dbReference type="CDD" id="cd19092">
    <property type="entry name" value="AKR_BsYcsN_EcYdhF-like"/>
    <property type="match status" value="1"/>
</dbReference>
<evidence type="ECO:0000259" key="1">
    <source>
        <dbReference type="Pfam" id="PF00248"/>
    </source>
</evidence>
<dbReference type="OrthoDB" id="9773828at2"/>
<protein>
    <submittedName>
        <fullName evidence="2">Aldo/keto reductase</fullName>
    </submittedName>
</protein>
<dbReference type="SUPFAM" id="SSF51430">
    <property type="entry name" value="NAD(P)-linked oxidoreductase"/>
    <property type="match status" value="1"/>
</dbReference>
<dbReference type="EMBL" id="CP027226">
    <property type="protein sequence ID" value="AVM42737.1"/>
    <property type="molecule type" value="Genomic_DNA"/>
</dbReference>
<dbReference type="InterPro" id="IPR050523">
    <property type="entry name" value="AKR_Detox_Biosynth"/>
</dbReference>